<keyword evidence="3" id="KW-1185">Reference proteome</keyword>
<comment type="caution">
    <text evidence="2">The sequence shown here is derived from an EMBL/GenBank/DDBJ whole genome shotgun (WGS) entry which is preliminary data.</text>
</comment>
<gene>
    <name evidence="2" type="ORF">A5886_001315</name>
</gene>
<evidence type="ECO:0000313" key="2">
    <source>
        <dbReference type="EMBL" id="OTN76238.1"/>
    </source>
</evidence>
<keyword evidence="1" id="KW-0812">Transmembrane</keyword>
<protein>
    <submittedName>
        <fullName evidence="2">Uncharacterized protein</fullName>
    </submittedName>
</protein>
<name>A0A242A5C5_9ENTE</name>
<dbReference type="RefSeq" id="WP_256926163.1">
    <property type="nucleotide sequence ID" value="NZ_NGKU01000001.1"/>
</dbReference>
<evidence type="ECO:0000313" key="3">
    <source>
        <dbReference type="Proteomes" id="UP000195043"/>
    </source>
</evidence>
<proteinExistence type="predicted"/>
<dbReference type="Proteomes" id="UP000195043">
    <property type="component" value="Unassembled WGS sequence"/>
</dbReference>
<feature type="transmembrane region" description="Helical" evidence="1">
    <location>
        <begin position="48"/>
        <end position="66"/>
    </location>
</feature>
<reference evidence="2 3" key="1">
    <citation type="submission" date="2017-05" db="EMBL/GenBank/DDBJ databases">
        <title>The Genome Sequence of Enterococcus sp. 8G7_MSG3316.</title>
        <authorList>
            <consortium name="The Broad Institute Genomics Platform"/>
            <consortium name="The Broad Institute Genomic Center for Infectious Diseases"/>
            <person name="Earl A."/>
            <person name="Manson A."/>
            <person name="Schwartman J."/>
            <person name="Gilmore M."/>
            <person name="Abouelleil A."/>
            <person name="Cao P."/>
            <person name="Chapman S."/>
            <person name="Cusick C."/>
            <person name="Shea T."/>
            <person name="Young S."/>
            <person name="Neafsey D."/>
            <person name="Nusbaum C."/>
            <person name="Birren B."/>
        </authorList>
    </citation>
    <scope>NUCLEOTIDE SEQUENCE [LARGE SCALE GENOMIC DNA]</scope>
    <source>
        <strain evidence="2 3">8G7_MSG3316</strain>
    </source>
</reference>
<organism evidence="2 3">
    <name type="scientific">Candidatus Enterococcus testudinis</name>
    <dbReference type="NCBI Taxonomy" id="1834191"/>
    <lineage>
        <taxon>Bacteria</taxon>
        <taxon>Bacillati</taxon>
        <taxon>Bacillota</taxon>
        <taxon>Bacilli</taxon>
        <taxon>Lactobacillales</taxon>
        <taxon>Enterococcaceae</taxon>
        <taxon>Enterococcus</taxon>
    </lineage>
</organism>
<feature type="transmembrane region" description="Helical" evidence="1">
    <location>
        <begin position="21"/>
        <end position="42"/>
    </location>
</feature>
<evidence type="ECO:0000256" key="1">
    <source>
        <dbReference type="SAM" id="Phobius"/>
    </source>
</evidence>
<keyword evidence="1" id="KW-1133">Transmembrane helix</keyword>
<dbReference type="AlphaFoldDB" id="A0A242A5C5"/>
<keyword evidence="1" id="KW-0472">Membrane</keyword>
<sequence>MNTAEQDFTYYKRSLIQMYQVYFRRRILVIATAMLIIIGYLLLMQEGYLINGLLLVLLSALEGWLFKRYQAADQVIDVYLKDNTPPKVLQLTEFEDVYAFEQEDGTIGRIKKRGNRNFPSNDKRLTLMAGYQKGYFLKQPFVLLYYDMLATKFDEAYRLKRNRQNGFQRWSHLFSFRSFRDSIGNGFRFLLGNLFSCLSFID</sequence>
<dbReference type="EMBL" id="NGKU01000001">
    <property type="protein sequence ID" value="OTN76238.1"/>
    <property type="molecule type" value="Genomic_DNA"/>
</dbReference>
<accession>A0A242A5C5</accession>